<dbReference type="InterPro" id="IPR004105">
    <property type="entry name" value="CheA-like_dim"/>
</dbReference>
<feature type="domain" description="CheW-like" evidence="14">
    <location>
        <begin position="619"/>
        <end position="755"/>
    </location>
</feature>
<dbReference type="CDD" id="cd16916">
    <property type="entry name" value="HATPase_CheA-like"/>
    <property type="match status" value="1"/>
</dbReference>
<evidence type="ECO:0000256" key="11">
    <source>
        <dbReference type="ARBA" id="ARBA00035100"/>
    </source>
</evidence>
<keyword evidence="10" id="KW-0902">Two-component regulatory system</keyword>
<dbReference type="CDD" id="cd00088">
    <property type="entry name" value="HPT"/>
    <property type="match status" value="1"/>
</dbReference>
<evidence type="ECO:0000256" key="1">
    <source>
        <dbReference type="ARBA" id="ARBA00000085"/>
    </source>
</evidence>
<dbReference type="Pfam" id="PF01584">
    <property type="entry name" value="CheW"/>
    <property type="match status" value="1"/>
</dbReference>
<dbReference type="InterPro" id="IPR005467">
    <property type="entry name" value="His_kinase_dom"/>
</dbReference>
<dbReference type="InterPro" id="IPR003594">
    <property type="entry name" value="HATPase_dom"/>
</dbReference>
<dbReference type="GO" id="GO:0005524">
    <property type="term" value="F:ATP binding"/>
    <property type="evidence" value="ECO:0007669"/>
    <property type="project" value="UniProtKB-KW"/>
</dbReference>
<comment type="function">
    <text evidence="11">Involved in the transmission of sensory signals from the chemoreceptors to the flagellar motors. CheA is autophosphorylated; it can transfer its phosphate group to either CheB or CheY.</text>
</comment>
<dbReference type="EMBL" id="QDKQ01000057">
    <property type="protein sequence ID" value="PVM85895.1"/>
    <property type="molecule type" value="Genomic_DNA"/>
</dbReference>
<dbReference type="PROSITE" id="PS50109">
    <property type="entry name" value="HIS_KIN"/>
    <property type="match status" value="1"/>
</dbReference>
<evidence type="ECO:0000256" key="4">
    <source>
        <dbReference type="ARBA" id="ARBA00022500"/>
    </source>
</evidence>
<dbReference type="SMART" id="SM00260">
    <property type="entry name" value="CheW"/>
    <property type="match status" value="1"/>
</dbReference>
<evidence type="ECO:0000256" key="3">
    <source>
        <dbReference type="ARBA" id="ARBA00021495"/>
    </source>
</evidence>
<dbReference type="GO" id="GO:0006935">
    <property type="term" value="P:chemotaxis"/>
    <property type="evidence" value="ECO:0007669"/>
    <property type="project" value="UniProtKB-KW"/>
</dbReference>
<evidence type="ECO:0000259" key="13">
    <source>
        <dbReference type="PROSITE" id="PS50109"/>
    </source>
</evidence>
<dbReference type="Pfam" id="PF02895">
    <property type="entry name" value="H-kinase_dim"/>
    <property type="match status" value="1"/>
</dbReference>
<evidence type="ECO:0000256" key="6">
    <source>
        <dbReference type="ARBA" id="ARBA00022679"/>
    </source>
</evidence>
<dbReference type="OrthoDB" id="9803176at2"/>
<keyword evidence="6" id="KW-0808">Transferase</keyword>
<dbReference type="PANTHER" id="PTHR43395:SF10">
    <property type="entry name" value="CHEMOTAXIS PROTEIN CHEA"/>
    <property type="match status" value="1"/>
</dbReference>
<dbReference type="SUPFAM" id="SSF47384">
    <property type="entry name" value="Homodimeric domain of signal transducing histidine kinase"/>
    <property type="match status" value="1"/>
</dbReference>
<protein>
    <recommendedName>
        <fullName evidence="3">Chemotaxis protein CheA</fullName>
        <ecNumber evidence="2">2.7.13.3</ecNumber>
    </recommendedName>
</protein>
<dbReference type="InterPro" id="IPR002545">
    <property type="entry name" value="CheW-lke_dom"/>
</dbReference>
<dbReference type="PROSITE" id="PS50894">
    <property type="entry name" value="HPT"/>
    <property type="match status" value="1"/>
</dbReference>
<evidence type="ECO:0000256" key="8">
    <source>
        <dbReference type="ARBA" id="ARBA00022777"/>
    </source>
</evidence>
<dbReference type="Pfam" id="PF01627">
    <property type="entry name" value="Hpt"/>
    <property type="match status" value="1"/>
</dbReference>
<dbReference type="SMART" id="SM00073">
    <property type="entry name" value="HPT"/>
    <property type="match status" value="1"/>
</dbReference>
<keyword evidence="9" id="KW-0067">ATP-binding</keyword>
<keyword evidence="8" id="KW-0418">Kinase</keyword>
<dbReference type="SMART" id="SM00387">
    <property type="entry name" value="HATPase_c"/>
    <property type="match status" value="1"/>
</dbReference>
<dbReference type="InterPro" id="IPR036641">
    <property type="entry name" value="HPT_dom_sf"/>
</dbReference>
<feature type="domain" description="Histidine kinase" evidence="13">
    <location>
        <begin position="414"/>
        <end position="617"/>
    </location>
</feature>
<evidence type="ECO:0000313" key="17">
    <source>
        <dbReference type="Proteomes" id="UP000245073"/>
    </source>
</evidence>
<gene>
    <name evidence="16" type="ORF">DDF67_17020</name>
</gene>
<dbReference type="GO" id="GO:0005737">
    <property type="term" value="C:cytoplasm"/>
    <property type="evidence" value="ECO:0007669"/>
    <property type="project" value="InterPro"/>
</dbReference>
<sequence>MDELEAIKVTFFQECEELLADLEGGLLAMQDGNDDGDTVNAVFRAVHSIKGGAGAFGLEPLVRFAHVFETLLDAVRSNEVPSTPDLVATLLRASDVLADHVSSARGLGVVDEAVSAAMAAELKACTDPNAAPAPVAAAPVVEAPAFEAVSAAPAEVLIGADDALDDDDLGFDFQPMTITIDEQAADVAAAVGNVWTVSIRPKSDLYRKANETALLLRELARLGPIEAALDASAIPPLDQLDAEAAYATWTVRLETEEDENAIREVFEFVDGDCDLEITRGEALSPDAALAALLAGPAPAAVEAAPEPVVVTEAPVEIKAAPEPVAAAPVVEAAPAPVAAPVAPAPVAAAPAAPAAAKTQQIDVPGPGQSVIRVDPERIDRLIDLVGELVINQAMLAQRVGEYGIAPSSNLAMGLDELEQLTREIQDSVMAIRAQPVKSVFQRMPRLVREVASMTGKQARLVMDGENTEVDKTVIERLSDPITHMLRNAIDHGLESPEERKAAGKNPEGVVKLAALHRSGRIVIEVSDDGKGINRERVHSIAIKKGLISPELQLTDEEIDNLIFLPGFSTADKISDVSGRGVGMDVVKRSVQALGGRISITSRPGQGSTFTLSLPLTLAVLDGMVVDVAGETLVVPLAAIVESLRPKPEEVRPLGPVGSVLAVRDSFVPLIDVGLTLGYREASPPPTEGVVLLVEGEDGSRAALVADAIHGQRQVVIKSLEQNYQQVDGVAAATILGDGRVALILDVDAVISLRRREPPRPVEPTLIAAE</sequence>
<evidence type="ECO:0000259" key="15">
    <source>
        <dbReference type="PROSITE" id="PS50894"/>
    </source>
</evidence>
<accession>A0A2T9JQA4</accession>
<dbReference type="EC" id="2.7.13.3" evidence="2"/>
<dbReference type="SUPFAM" id="SSF50341">
    <property type="entry name" value="CheW-like"/>
    <property type="match status" value="1"/>
</dbReference>
<dbReference type="Gene3D" id="3.30.565.10">
    <property type="entry name" value="Histidine kinase-like ATPase, C-terminal domain"/>
    <property type="match status" value="1"/>
</dbReference>
<dbReference type="FunFam" id="3.30.565.10:FF:000016">
    <property type="entry name" value="Chemotaxis protein CheA, putative"/>
    <property type="match status" value="1"/>
</dbReference>
<dbReference type="Proteomes" id="UP000245073">
    <property type="component" value="Unassembled WGS sequence"/>
</dbReference>
<proteinExistence type="predicted"/>
<dbReference type="Gene3D" id="1.10.287.560">
    <property type="entry name" value="Histidine kinase CheA-like, homodimeric domain"/>
    <property type="match status" value="1"/>
</dbReference>
<dbReference type="RefSeq" id="WP_109102042.1">
    <property type="nucleotide sequence ID" value="NZ_QDKQ01000057.1"/>
</dbReference>
<dbReference type="GO" id="GO:0000155">
    <property type="term" value="F:phosphorelay sensor kinase activity"/>
    <property type="evidence" value="ECO:0007669"/>
    <property type="project" value="InterPro"/>
</dbReference>
<keyword evidence="7" id="KW-0547">Nucleotide-binding</keyword>
<dbReference type="SMART" id="SM01231">
    <property type="entry name" value="H-kinase_dim"/>
    <property type="match status" value="1"/>
</dbReference>
<dbReference type="SUPFAM" id="SSF55874">
    <property type="entry name" value="ATPase domain of HSP90 chaperone/DNA topoisomerase II/histidine kinase"/>
    <property type="match status" value="1"/>
</dbReference>
<dbReference type="InterPro" id="IPR037006">
    <property type="entry name" value="CheA-like_homodim_sf"/>
</dbReference>
<dbReference type="InterPro" id="IPR008207">
    <property type="entry name" value="Sig_transdc_His_kin_Hpt_dom"/>
</dbReference>
<evidence type="ECO:0000256" key="7">
    <source>
        <dbReference type="ARBA" id="ARBA00022741"/>
    </source>
</evidence>
<evidence type="ECO:0000256" key="9">
    <source>
        <dbReference type="ARBA" id="ARBA00022840"/>
    </source>
</evidence>
<keyword evidence="4" id="KW-0145">Chemotaxis</keyword>
<dbReference type="InterPro" id="IPR004358">
    <property type="entry name" value="Sig_transdc_His_kin-like_C"/>
</dbReference>
<dbReference type="Pfam" id="PF02518">
    <property type="entry name" value="HATPase_c"/>
    <property type="match status" value="1"/>
</dbReference>
<feature type="domain" description="HPt" evidence="15">
    <location>
        <begin position="1"/>
        <end position="104"/>
    </location>
</feature>
<evidence type="ECO:0000256" key="10">
    <source>
        <dbReference type="ARBA" id="ARBA00023012"/>
    </source>
</evidence>
<keyword evidence="17" id="KW-1185">Reference proteome</keyword>
<dbReference type="Gene3D" id="1.20.120.160">
    <property type="entry name" value="HPT domain"/>
    <property type="match status" value="1"/>
</dbReference>
<evidence type="ECO:0000256" key="12">
    <source>
        <dbReference type="PROSITE-ProRule" id="PRU00110"/>
    </source>
</evidence>
<dbReference type="Gene3D" id="2.30.30.40">
    <property type="entry name" value="SH3 Domains"/>
    <property type="match status" value="1"/>
</dbReference>
<dbReference type="SUPFAM" id="SSF47226">
    <property type="entry name" value="Histidine-containing phosphotransfer domain, HPT domain"/>
    <property type="match status" value="1"/>
</dbReference>
<comment type="catalytic activity">
    <reaction evidence="1">
        <text>ATP + protein L-histidine = ADP + protein N-phospho-L-histidine.</text>
        <dbReference type="EC" id="2.7.13.3"/>
    </reaction>
</comment>
<dbReference type="PANTHER" id="PTHR43395">
    <property type="entry name" value="SENSOR HISTIDINE KINASE CHEA"/>
    <property type="match status" value="1"/>
</dbReference>
<evidence type="ECO:0000256" key="2">
    <source>
        <dbReference type="ARBA" id="ARBA00012438"/>
    </source>
</evidence>
<dbReference type="InterPro" id="IPR036890">
    <property type="entry name" value="HATPase_C_sf"/>
</dbReference>
<evidence type="ECO:0000313" key="16">
    <source>
        <dbReference type="EMBL" id="PVM85895.1"/>
    </source>
</evidence>
<feature type="modified residue" description="Phosphohistidine" evidence="12">
    <location>
        <position position="47"/>
    </location>
</feature>
<dbReference type="InterPro" id="IPR051315">
    <property type="entry name" value="Bact_Chemotaxis_CheA"/>
</dbReference>
<dbReference type="PROSITE" id="PS50851">
    <property type="entry name" value="CHEW"/>
    <property type="match status" value="1"/>
</dbReference>
<organism evidence="16 17">
    <name type="scientific">Caulobacter endophyticus</name>
    <dbReference type="NCBI Taxonomy" id="2172652"/>
    <lineage>
        <taxon>Bacteria</taxon>
        <taxon>Pseudomonadati</taxon>
        <taxon>Pseudomonadota</taxon>
        <taxon>Alphaproteobacteria</taxon>
        <taxon>Caulobacterales</taxon>
        <taxon>Caulobacteraceae</taxon>
        <taxon>Caulobacter</taxon>
    </lineage>
</organism>
<evidence type="ECO:0000256" key="5">
    <source>
        <dbReference type="ARBA" id="ARBA00022553"/>
    </source>
</evidence>
<reference evidence="16 17" key="1">
    <citation type="submission" date="2018-04" db="EMBL/GenBank/DDBJ databases">
        <title>The genome sequence of Caulobacter sp. 744.</title>
        <authorList>
            <person name="Gao J."/>
            <person name="Sun J."/>
        </authorList>
    </citation>
    <scope>NUCLEOTIDE SEQUENCE [LARGE SCALE GENOMIC DNA]</scope>
    <source>
        <strain evidence="16 17">774</strain>
    </source>
</reference>
<dbReference type="InterPro" id="IPR036097">
    <property type="entry name" value="HisK_dim/P_sf"/>
</dbReference>
<evidence type="ECO:0000259" key="14">
    <source>
        <dbReference type="PROSITE" id="PS50851"/>
    </source>
</evidence>
<keyword evidence="5 12" id="KW-0597">Phosphoprotein</keyword>
<dbReference type="InterPro" id="IPR036061">
    <property type="entry name" value="CheW-like_dom_sf"/>
</dbReference>
<dbReference type="AlphaFoldDB" id="A0A2T9JQA4"/>
<dbReference type="CDD" id="cd00731">
    <property type="entry name" value="CheA_reg"/>
    <property type="match status" value="1"/>
</dbReference>
<dbReference type="PRINTS" id="PR00344">
    <property type="entry name" value="BCTRLSENSOR"/>
</dbReference>
<dbReference type="FunFam" id="2.30.30.40:FF:000048">
    <property type="entry name" value="Chemotaxis protein CheA, putative"/>
    <property type="match status" value="1"/>
</dbReference>
<comment type="caution">
    <text evidence="16">The sequence shown here is derived from an EMBL/GenBank/DDBJ whole genome shotgun (WGS) entry which is preliminary data.</text>
</comment>
<name>A0A2T9JQA4_9CAUL</name>